<sequence length="1071" mass="123758">MENNIRNNKKRKSIESTEYQSKRSREEESGFCFTDKCKAGKIKKILIRNFMCHDAFEITLNPNVNFIVGRNGSGKSAILTALTVGLGARANVTNRGASVKNFIKKGKNSATIEITLLNKGPMAYKPDVYGEVITVFRSIGNVSSYKLKNWKGDVVSTRRNDLVNILRALNIQIDNPISILNQDISRTFLISSKPEEKYELFMKATLLDIIGGNYKQAELTCQEEYEKLKQYNKIFAETTKEIEQLKMNIKKAEEIDKFRDEKDSLEMELLWATATAEEKKLQKIDENFKKCEDDLKQFQSIASSTESKDGEINKRIQELQEEIKQAEEEVNNDSETYSKTKEECSIKKNELSIKMQEWRSVQNKIKRLEDDITALRKEIHRLESGDNAEQSERNQIMQQITDLEQKLEETEALLRTKKTYHMQLEHDKMRLLDEIQSSKIKISSCENRTENIKREINVRKKHSDNALTVFGQNIPRLLRRIDEEYSSGQFKEKPRGPLGAYIKMKDPAWAPAVENFLGAGIFCTFCVDNSHDAKILNAIMQEIYLNERTPQIICSKFYYAVHDVRSHCAISSGYSNLLNAMDISDPVVANCLIDQREIECVLLIPTSKEAAEVMSNASKVPRNCKRAFTQKGDTFFPDPHYRSYGGPRNLKARFLQVSVTDTINELEEELRTINNEKSTAMQLYKTACEKEKRTCSELRSVGTKVTSLLAAKNRFTACISDLKDKFEAVEAISVTVFKNELSELEEKLRQSKYEELCLKENVLKLQKVVETLEEQIKSHRQLQYNLNSKIFPLQESIKELQNEKEALHAKSRHAVKKSEAMLQALQNATATLEQQRRCTEKALSNARSRCERINTERSISELERLHSDIKKKICEIEQQFGRVDEFRRELKQKEAKYGKDLHLISKIEKSYQLHLNRLEVRRQSFSEMKMKYAENIQNSFSNVLTLRNKKGSIKIDHVRKVLELEVHSPNDDNRPINDTRSLSGGERSYSTVAFILALWDCTGLPFYFLDEFDVFMDKVNRRVILDILLEHTKTHPQNQFTFLTPLDTSNIHEETYITIHQLAPPQRESQE</sequence>
<feature type="domain" description="RecF/RecN/SMC N-terminal" evidence="14">
    <location>
        <begin position="42"/>
        <end position="1034"/>
    </location>
</feature>
<gene>
    <name evidence="15" type="ORF">XYLVIOL_LOCUS4927</name>
</gene>
<evidence type="ECO:0000256" key="12">
    <source>
        <dbReference type="SAM" id="Coils"/>
    </source>
</evidence>
<evidence type="ECO:0000256" key="4">
    <source>
        <dbReference type="ARBA" id="ARBA00022454"/>
    </source>
</evidence>
<dbReference type="Gene3D" id="6.10.140.920">
    <property type="match status" value="1"/>
</dbReference>
<organism evidence="15 16">
    <name type="scientific">Xylocopa violacea</name>
    <name type="common">Violet carpenter bee</name>
    <name type="synonym">Apis violacea</name>
    <dbReference type="NCBI Taxonomy" id="135666"/>
    <lineage>
        <taxon>Eukaryota</taxon>
        <taxon>Metazoa</taxon>
        <taxon>Ecdysozoa</taxon>
        <taxon>Arthropoda</taxon>
        <taxon>Hexapoda</taxon>
        <taxon>Insecta</taxon>
        <taxon>Pterygota</taxon>
        <taxon>Neoptera</taxon>
        <taxon>Endopterygota</taxon>
        <taxon>Hymenoptera</taxon>
        <taxon>Apocrita</taxon>
        <taxon>Aculeata</taxon>
        <taxon>Apoidea</taxon>
        <taxon>Anthophila</taxon>
        <taxon>Apidae</taxon>
        <taxon>Xylocopa</taxon>
        <taxon>Xylocopa</taxon>
    </lineage>
</organism>
<keyword evidence="7" id="KW-0067">ATP-binding</keyword>
<feature type="region of interest" description="Disordered" evidence="13">
    <location>
        <begin position="1"/>
        <end position="21"/>
    </location>
</feature>
<keyword evidence="4" id="KW-0158">Chromosome</keyword>
<protein>
    <recommendedName>
        <fullName evidence="14">RecF/RecN/SMC N-terminal domain-containing protein</fullName>
    </recommendedName>
</protein>
<dbReference type="PANTHER" id="PTHR19306:SF6">
    <property type="entry name" value="STRUCTURAL MAINTENANCE OF CHROMOSOMES PROTEIN 6"/>
    <property type="match status" value="1"/>
</dbReference>
<accession>A0ABP1NJT7</accession>
<evidence type="ECO:0000313" key="15">
    <source>
        <dbReference type="EMBL" id="CAL7941289.1"/>
    </source>
</evidence>
<keyword evidence="9" id="KW-0233">DNA recombination</keyword>
<evidence type="ECO:0000256" key="1">
    <source>
        <dbReference type="ARBA" id="ARBA00004123"/>
    </source>
</evidence>
<name>A0ABP1NJT7_XYLVO</name>
<evidence type="ECO:0000256" key="10">
    <source>
        <dbReference type="ARBA" id="ARBA00023204"/>
    </source>
</evidence>
<comment type="subcellular location">
    <subcellularLocation>
        <location evidence="2">Chromosome</location>
    </subcellularLocation>
    <subcellularLocation>
        <location evidence="1">Nucleus</location>
    </subcellularLocation>
</comment>
<feature type="coiled-coil region" evidence="12">
    <location>
        <begin position="734"/>
        <end position="842"/>
    </location>
</feature>
<evidence type="ECO:0000313" key="16">
    <source>
        <dbReference type="Proteomes" id="UP001642520"/>
    </source>
</evidence>
<dbReference type="Pfam" id="PF02463">
    <property type="entry name" value="SMC_N"/>
    <property type="match status" value="1"/>
</dbReference>
<comment type="caution">
    <text evidence="15">The sequence shown here is derived from an EMBL/GenBank/DDBJ whole genome shotgun (WGS) entry which is preliminary data.</text>
</comment>
<keyword evidence="10" id="KW-0234">DNA repair</keyword>
<evidence type="ECO:0000256" key="2">
    <source>
        <dbReference type="ARBA" id="ARBA00004286"/>
    </source>
</evidence>
<keyword evidence="5" id="KW-0547">Nucleotide-binding</keyword>
<evidence type="ECO:0000256" key="8">
    <source>
        <dbReference type="ARBA" id="ARBA00023054"/>
    </source>
</evidence>
<dbReference type="PANTHER" id="PTHR19306">
    <property type="entry name" value="STRUCTURAL MAINTENANCE OF CHROMOSOMES 5,6 SMC5, SMC6"/>
    <property type="match status" value="1"/>
</dbReference>
<evidence type="ECO:0000256" key="9">
    <source>
        <dbReference type="ARBA" id="ARBA00023172"/>
    </source>
</evidence>
<evidence type="ECO:0000256" key="5">
    <source>
        <dbReference type="ARBA" id="ARBA00022741"/>
    </source>
</evidence>
<feature type="coiled-coil region" evidence="12">
    <location>
        <begin position="656"/>
        <end position="683"/>
    </location>
</feature>
<keyword evidence="11" id="KW-0539">Nucleus</keyword>
<feature type="coiled-coil region" evidence="12">
    <location>
        <begin position="214"/>
        <end position="420"/>
    </location>
</feature>
<dbReference type="Gene3D" id="3.40.50.300">
    <property type="entry name" value="P-loop containing nucleotide triphosphate hydrolases"/>
    <property type="match status" value="2"/>
</dbReference>
<keyword evidence="6" id="KW-0227">DNA damage</keyword>
<evidence type="ECO:0000256" key="6">
    <source>
        <dbReference type="ARBA" id="ARBA00022763"/>
    </source>
</evidence>
<comment type="similarity">
    <text evidence="3">Belongs to the SMC family. SMC6 subfamily.</text>
</comment>
<dbReference type="InterPro" id="IPR003395">
    <property type="entry name" value="RecF/RecN/SMC_N"/>
</dbReference>
<reference evidence="15 16" key="1">
    <citation type="submission" date="2024-08" db="EMBL/GenBank/DDBJ databases">
        <authorList>
            <person name="Will J Nash"/>
            <person name="Angela Man"/>
            <person name="Seanna McTaggart"/>
            <person name="Kendall Baker"/>
            <person name="Tom Barker"/>
            <person name="Leah Catchpole"/>
            <person name="Alex Durrant"/>
            <person name="Karim Gharbi"/>
            <person name="Naomi Irish"/>
            <person name="Gemy Kaithakottil"/>
            <person name="Debby Ku"/>
            <person name="Aaliyah Providence"/>
            <person name="Felix Shaw"/>
            <person name="David Swarbreck"/>
            <person name="Chris Watkins"/>
            <person name="Ann M. McCartney"/>
            <person name="Giulio Formenti"/>
            <person name="Alice Mouton"/>
            <person name="Noel Vella"/>
            <person name="Bjorn M von Reumont"/>
            <person name="Adriana Vella"/>
            <person name="Wilfried Haerty"/>
        </authorList>
    </citation>
    <scope>NUCLEOTIDE SEQUENCE [LARGE SCALE GENOMIC DNA]</scope>
</reference>
<dbReference type="InterPro" id="IPR027417">
    <property type="entry name" value="P-loop_NTPase"/>
</dbReference>
<proteinExistence type="inferred from homology"/>
<keyword evidence="8 12" id="KW-0175">Coiled coil</keyword>
<keyword evidence="16" id="KW-1185">Reference proteome</keyword>
<dbReference type="SUPFAM" id="SSF52540">
    <property type="entry name" value="P-loop containing nucleoside triphosphate hydrolases"/>
    <property type="match status" value="1"/>
</dbReference>
<evidence type="ECO:0000256" key="13">
    <source>
        <dbReference type="SAM" id="MobiDB-lite"/>
    </source>
</evidence>
<evidence type="ECO:0000259" key="14">
    <source>
        <dbReference type="Pfam" id="PF02463"/>
    </source>
</evidence>
<dbReference type="EMBL" id="CAXAJV020001292">
    <property type="protein sequence ID" value="CAL7941289.1"/>
    <property type="molecule type" value="Genomic_DNA"/>
</dbReference>
<evidence type="ECO:0000256" key="7">
    <source>
        <dbReference type="ARBA" id="ARBA00022840"/>
    </source>
</evidence>
<dbReference type="Proteomes" id="UP001642520">
    <property type="component" value="Unassembled WGS sequence"/>
</dbReference>
<evidence type="ECO:0000256" key="11">
    <source>
        <dbReference type="ARBA" id="ARBA00023242"/>
    </source>
</evidence>
<evidence type="ECO:0000256" key="3">
    <source>
        <dbReference type="ARBA" id="ARBA00006793"/>
    </source>
</evidence>